<keyword evidence="4 7" id="KW-0964">Secreted</keyword>
<organism evidence="8 9">
    <name type="scientific">Trapa incisa</name>
    <dbReference type="NCBI Taxonomy" id="236973"/>
    <lineage>
        <taxon>Eukaryota</taxon>
        <taxon>Viridiplantae</taxon>
        <taxon>Streptophyta</taxon>
        <taxon>Embryophyta</taxon>
        <taxon>Tracheophyta</taxon>
        <taxon>Spermatophyta</taxon>
        <taxon>Magnoliopsida</taxon>
        <taxon>eudicotyledons</taxon>
        <taxon>Gunneridae</taxon>
        <taxon>Pentapetalae</taxon>
        <taxon>rosids</taxon>
        <taxon>malvids</taxon>
        <taxon>Myrtales</taxon>
        <taxon>Lythraceae</taxon>
        <taxon>Trapa</taxon>
    </lineage>
</organism>
<comment type="subcellular location">
    <subcellularLocation>
        <location evidence="1 7">Secreted</location>
    </subcellularLocation>
</comment>
<evidence type="ECO:0000256" key="2">
    <source>
        <dbReference type="ARBA" id="ARBA00008127"/>
    </source>
</evidence>
<dbReference type="AlphaFoldDB" id="A0AAN7LIA7"/>
<evidence type="ECO:0000256" key="6">
    <source>
        <dbReference type="ARBA" id="ARBA00023157"/>
    </source>
</evidence>
<dbReference type="EMBL" id="JAXIOK010000001">
    <property type="protein sequence ID" value="KAK4780682.1"/>
    <property type="molecule type" value="Genomic_DNA"/>
</dbReference>
<accession>A0AAN7LIA7</accession>
<dbReference type="Pfam" id="PF17181">
    <property type="entry name" value="EPF"/>
    <property type="match status" value="1"/>
</dbReference>
<gene>
    <name evidence="8" type="ORF">SAY87_016788</name>
</gene>
<sequence length="66" mass="7214">MEEKVRLGSTPPSCYNKCNGCHPCLAVQVPTLPISPSLQADPVDLVDPSHGPSRYSNYKPLDTLIY</sequence>
<dbReference type="GO" id="GO:0010052">
    <property type="term" value="P:guard cell differentiation"/>
    <property type="evidence" value="ECO:0007669"/>
    <property type="project" value="UniProtKB-UniRule"/>
</dbReference>
<evidence type="ECO:0000256" key="4">
    <source>
        <dbReference type="ARBA" id="ARBA00022525"/>
    </source>
</evidence>
<dbReference type="PANTHER" id="PTHR33109">
    <property type="entry name" value="EPIDERMAL PATTERNING FACTOR-LIKE PROTEIN 4"/>
    <property type="match status" value="1"/>
</dbReference>
<comment type="similarity">
    <text evidence="2 7">Belongs to the plant cysteine rich small secretory peptide family. Epidermal patterning factor subfamily.</text>
</comment>
<keyword evidence="5" id="KW-0732">Signal</keyword>
<evidence type="ECO:0000313" key="9">
    <source>
        <dbReference type="Proteomes" id="UP001345219"/>
    </source>
</evidence>
<evidence type="ECO:0000256" key="5">
    <source>
        <dbReference type="ARBA" id="ARBA00022729"/>
    </source>
</evidence>
<name>A0AAN7LIA7_9MYRT</name>
<evidence type="ECO:0000256" key="7">
    <source>
        <dbReference type="RuleBase" id="RU367102"/>
    </source>
</evidence>
<evidence type="ECO:0000256" key="1">
    <source>
        <dbReference type="ARBA" id="ARBA00004613"/>
    </source>
</evidence>
<protein>
    <recommendedName>
        <fullName evidence="7">Epidermal patterning factor-like protein</fullName>
    </recommendedName>
</protein>
<dbReference type="PANTHER" id="PTHR33109:SF102">
    <property type="entry name" value="EPIDERMAL PATTERNING FACTOR-LIKE PROTEIN 1"/>
    <property type="match status" value="1"/>
</dbReference>
<evidence type="ECO:0000313" key="8">
    <source>
        <dbReference type="EMBL" id="KAK4780682.1"/>
    </source>
</evidence>
<dbReference type="InterPro" id="IPR039455">
    <property type="entry name" value="EPFL"/>
</dbReference>
<keyword evidence="3 7" id="KW-0217">Developmental protein</keyword>
<evidence type="ECO:0000256" key="3">
    <source>
        <dbReference type="ARBA" id="ARBA00022473"/>
    </source>
</evidence>
<dbReference type="Proteomes" id="UP001345219">
    <property type="component" value="Chromosome 13"/>
</dbReference>
<dbReference type="GO" id="GO:0005576">
    <property type="term" value="C:extracellular region"/>
    <property type="evidence" value="ECO:0007669"/>
    <property type="project" value="UniProtKB-SubCell"/>
</dbReference>
<keyword evidence="9" id="KW-1185">Reference proteome</keyword>
<reference evidence="8 9" key="1">
    <citation type="journal article" date="2023" name="Hortic Res">
        <title>Pangenome of water caltrop reveals structural variations and asymmetric subgenome divergence after allopolyploidization.</title>
        <authorList>
            <person name="Zhang X."/>
            <person name="Chen Y."/>
            <person name="Wang L."/>
            <person name="Yuan Y."/>
            <person name="Fang M."/>
            <person name="Shi L."/>
            <person name="Lu R."/>
            <person name="Comes H.P."/>
            <person name="Ma Y."/>
            <person name="Chen Y."/>
            <person name="Huang G."/>
            <person name="Zhou Y."/>
            <person name="Zheng Z."/>
            <person name="Qiu Y."/>
        </authorList>
    </citation>
    <scope>NUCLEOTIDE SEQUENCE [LARGE SCALE GENOMIC DNA]</scope>
    <source>
        <tissue evidence="8">Roots</tissue>
    </source>
</reference>
<proteinExistence type="inferred from homology"/>
<keyword evidence="6" id="KW-1015">Disulfide bond</keyword>
<comment type="caution">
    <text evidence="8">The sequence shown here is derived from an EMBL/GenBank/DDBJ whole genome shotgun (WGS) entry which is preliminary data.</text>
</comment>
<comment type="function">
    <text evidence="7">Controls stomatal patterning.</text>
</comment>